<evidence type="ECO:0000313" key="1">
    <source>
        <dbReference type="EMBL" id="MBK1469046.1"/>
    </source>
</evidence>
<keyword evidence="2" id="KW-1185">Reference proteome</keyword>
<accession>A0ABS1CAB4</accession>
<reference evidence="1 2" key="1">
    <citation type="submission" date="2020-09" db="EMBL/GenBank/DDBJ databases">
        <title>Parvimonas S3374 sp. nov.</title>
        <authorList>
            <person name="Buhl M."/>
        </authorList>
    </citation>
    <scope>NUCLEOTIDE SEQUENCE [LARGE SCALE GENOMIC DNA]</scope>
    <source>
        <strain evidence="1 2">S3374</strain>
    </source>
</reference>
<name>A0ABS1CAB4_9FIRM</name>
<dbReference type="EMBL" id="JACVDA010000022">
    <property type="protein sequence ID" value="MBK1469046.1"/>
    <property type="molecule type" value="Genomic_DNA"/>
</dbReference>
<dbReference type="Proteomes" id="UP000823123">
    <property type="component" value="Unassembled WGS sequence"/>
</dbReference>
<comment type="caution">
    <text evidence="1">The sequence shown here is derived from an EMBL/GenBank/DDBJ whole genome shotgun (WGS) entry which is preliminary data.</text>
</comment>
<protein>
    <recommendedName>
        <fullName evidence="3">Polymerase nucleotidyl transferase domain-containing protein</fullName>
    </recommendedName>
</protein>
<evidence type="ECO:0008006" key="3">
    <source>
        <dbReference type="Google" id="ProtNLM"/>
    </source>
</evidence>
<sequence length="279" mass="33187">MKHLNITGDEFLVDKLESVIELYSTDCVFLSGSVIEGSKNKFSKGMGNKKSDLDVFVIRDDNLFQNTDYTYFNEFKKTNFFKLEKVKLDVEYYKKSFFEDIINKINNSLIDDNIRIDNIIKVDCSIEELNSIVNRFFYSMCIKNDELFKLYYNNLDFKKFSKIYKGKLFNILDNLTEDLYGNLEENQIITALFCAREIFKIYAKIVIFNFGEFVDRDKWVFLKFFNLVNFYNLDVDKVIFKKLFISDLNDNIKIKTTIVESLNYIEQRLEEIMLEDIVL</sequence>
<gene>
    <name evidence="1" type="ORF">IBJ83_06950</name>
</gene>
<evidence type="ECO:0000313" key="2">
    <source>
        <dbReference type="Proteomes" id="UP000823123"/>
    </source>
</evidence>
<dbReference type="RefSeq" id="WP_201275901.1">
    <property type="nucleotide sequence ID" value="NZ_JACVDA010000022.1"/>
</dbReference>
<organism evidence="1 2">
    <name type="scientific">Parvimonas parva</name>
    <dbReference type="NCBI Taxonomy" id="2769485"/>
    <lineage>
        <taxon>Bacteria</taxon>
        <taxon>Bacillati</taxon>
        <taxon>Bacillota</taxon>
        <taxon>Tissierellia</taxon>
        <taxon>Tissierellales</taxon>
        <taxon>Peptoniphilaceae</taxon>
        <taxon>Parvimonas</taxon>
    </lineage>
</organism>
<proteinExistence type="predicted"/>